<dbReference type="InterPro" id="IPR036396">
    <property type="entry name" value="Cyt_P450_sf"/>
</dbReference>
<dbReference type="EMBL" id="JABFUD020000003">
    <property type="protein sequence ID" value="KAI5082077.1"/>
    <property type="molecule type" value="Genomic_DNA"/>
</dbReference>
<dbReference type="PRINTS" id="PR00463">
    <property type="entry name" value="EP450I"/>
</dbReference>
<evidence type="ECO:0000256" key="1">
    <source>
        <dbReference type="ARBA" id="ARBA00010617"/>
    </source>
</evidence>
<evidence type="ECO:0008006" key="8">
    <source>
        <dbReference type="Google" id="ProtNLM"/>
    </source>
</evidence>
<name>A0A9D4VAT8_ADICA</name>
<dbReference type="Gene3D" id="1.10.630.10">
    <property type="entry name" value="Cytochrome P450"/>
    <property type="match status" value="2"/>
</dbReference>
<accession>A0A9D4VAT8</accession>
<reference evidence="6" key="1">
    <citation type="submission" date="2021-01" db="EMBL/GenBank/DDBJ databases">
        <title>Adiantum capillus-veneris genome.</title>
        <authorList>
            <person name="Fang Y."/>
            <person name="Liao Q."/>
        </authorList>
    </citation>
    <scope>NUCLEOTIDE SEQUENCE</scope>
    <source>
        <strain evidence="6">H3</strain>
        <tissue evidence="6">Leaf</tissue>
    </source>
</reference>
<dbReference type="OrthoDB" id="2789670at2759"/>
<evidence type="ECO:0000313" key="6">
    <source>
        <dbReference type="EMBL" id="KAI5082077.1"/>
    </source>
</evidence>
<evidence type="ECO:0000256" key="3">
    <source>
        <dbReference type="ARBA" id="ARBA00022723"/>
    </source>
</evidence>
<dbReference type="PRINTS" id="PR00385">
    <property type="entry name" value="P450"/>
</dbReference>
<dbReference type="GO" id="GO:0020037">
    <property type="term" value="F:heme binding"/>
    <property type="evidence" value="ECO:0007669"/>
    <property type="project" value="InterPro"/>
</dbReference>
<dbReference type="GO" id="GO:0016705">
    <property type="term" value="F:oxidoreductase activity, acting on paired donors, with incorporation or reduction of molecular oxygen"/>
    <property type="evidence" value="ECO:0007669"/>
    <property type="project" value="InterPro"/>
</dbReference>
<comment type="caution">
    <text evidence="6">The sequence shown here is derived from an EMBL/GenBank/DDBJ whole genome shotgun (WGS) entry which is preliminary data.</text>
</comment>
<dbReference type="InterPro" id="IPR002401">
    <property type="entry name" value="Cyt_P450_E_grp-I"/>
</dbReference>
<dbReference type="AlphaFoldDB" id="A0A9D4VAT8"/>
<proteinExistence type="inferred from homology"/>
<dbReference type="GO" id="GO:0004497">
    <property type="term" value="F:monooxygenase activity"/>
    <property type="evidence" value="ECO:0007669"/>
    <property type="project" value="InterPro"/>
</dbReference>
<protein>
    <recommendedName>
        <fullName evidence="8">Cytochrome P450</fullName>
    </recommendedName>
</protein>
<sequence>MIASLQALLVHGPLSVTCPCLVPAARIMSSPALLAASAPSLASASAPSVPSSSATPILPRSSIVLASYNPQWVILRKLCTLELFTANRLQALQHVRYEEVRNLLQSLIQESRNGTQAVELGEAFIVMNAESLSRVLHSKTLAERRKLMKTSKADDLPKDLLQVLLSREETDQRTCGDQSELLSIKEIKGTILEVLSAGILTTALTLEWAMAELFRNPRCLKKLQHEIDDIMAKEDDHFITDEDISKLPYLEKVVKEVLRLHPAVPLMFPHVANEAVKLDKYTLSAGTLVYVNVWAIGRDPDVWENAEEFFPERFDGKDLDVKGQHYDLLPLDQGGGTFEWELPDGQTHVDVDMSEQRGISSIRTMPLLAIPKPLQLAPLALGGRPR</sequence>
<gene>
    <name evidence="6" type="ORF">GOP47_0001820</name>
</gene>
<dbReference type="GO" id="GO:0005506">
    <property type="term" value="F:iron ion binding"/>
    <property type="evidence" value="ECO:0007669"/>
    <property type="project" value="InterPro"/>
</dbReference>
<comment type="similarity">
    <text evidence="1">Belongs to the cytochrome P450 family.</text>
</comment>
<dbReference type="SUPFAM" id="SSF48264">
    <property type="entry name" value="Cytochrome P450"/>
    <property type="match status" value="1"/>
</dbReference>
<keyword evidence="4" id="KW-0560">Oxidoreductase</keyword>
<dbReference type="PANTHER" id="PTHR47944">
    <property type="entry name" value="CYTOCHROME P450 98A9"/>
    <property type="match status" value="1"/>
</dbReference>
<evidence type="ECO:0000256" key="5">
    <source>
        <dbReference type="ARBA" id="ARBA00023004"/>
    </source>
</evidence>
<keyword evidence="3" id="KW-0479">Metal-binding</keyword>
<evidence type="ECO:0000313" key="7">
    <source>
        <dbReference type="Proteomes" id="UP000886520"/>
    </source>
</evidence>
<keyword evidence="2" id="KW-0349">Heme</keyword>
<dbReference type="Pfam" id="PF00067">
    <property type="entry name" value="p450"/>
    <property type="match status" value="1"/>
</dbReference>
<dbReference type="Proteomes" id="UP000886520">
    <property type="component" value="Chromosome 2"/>
</dbReference>
<organism evidence="6 7">
    <name type="scientific">Adiantum capillus-veneris</name>
    <name type="common">Maidenhair fern</name>
    <dbReference type="NCBI Taxonomy" id="13818"/>
    <lineage>
        <taxon>Eukaryota</taxon>
        <taxon>Viridiplantae</taxon>
        <taxon>Streptophyta</taxon>
        <taxon>Embryophyta</taxon>
        <taxon>Tracheophyta</taxon>
        <taxon>Polypodiopsida</taxon>
        <taxon>Polypodiidae</taxon>
        <taxon>Polypodiales</taxon>
        <taxon>Pteridineae</taxon>
        <taxon>Pteridaceae</taxon>
        <taxon>Vittarioideae</taxon>
        <taxon>Adiantum</taxon>
    </lineage>
</organism>
<keyword evidence="7" id="KW-1185">Reference proteome</keyword>
<evidence type="ECO:0000256" key="4">
    <source>
        <dbReference type="ARBA" id="ARBA00023002"/>
    </source>
</evidence>
<dbReference type="InterPro" id="IPR001128">
    <property type="entry name" value="Cyt_P450"/>
</dbReference>
<keyword evidence="5" id="KW-0408">Iron</keyword>
<dbReference type="PANTHER" id="PTHR47944:SF16">
    <property type="entry name" value="CYTOCHROME P450 FAMILY 1 SUBFAMILY A POLYPEPTIDE 1"/>
    <property type="match status" value="1"/>
</dbReference>
<evidence type="ECO:0000256" key="2">
    <source>
        <dbReference type="ARBA" id="ARBA00022617"/>
    </source>
</evidence>